<proteinExistence type="predicted"/>
<sequence length="147" mass="16951">MVIKQSMVNINRLRQLFVYTASCIEKCSTSDPYKRFAFKRNQLLPMPRHLSGKTLSKYLILQDYSRTNGILRVQYVIKGYEKMGKCLNKPRKGRPKIVTARECRNIIHEATINPSSSAWQLVEKVEMTSQKSVSVTTVKRVLNQADL</sequence>
<protein>
    <recommendedName>
        <fullName evidence="3">Transposase Tc1-like domain-containing protein</fullName>
    </recommendedName>
</protein>
<name>T1HA64_RHOPR</name>
<evidence type="ECO:0000313" key="2">
    <source>
        <dbReference type="Proteomes" id="UP000015103"/>
    </source>
</evidence>
<accession>T1HA64</accession>
<dbReference type="VEuPathDB" id="VectorBase:RPRC000918"/>
<evidence type="ECO:0008006" key="3">
    <source>
        <dbReference type="Google" id="ProtNLM"/>
    </source>
</evidence>
<dbReference type="Proteomes" id="UP000015103">
    <property type="component" value="Unassembled WGS sequence"/>
</dbReference>
<evidence type="ECO:0000313" key="1">
    <source>
        <dbReference type="EnsemblMetazoa" id="RPRC000918-PA"/>
    </source>
</evidence>
<keyword evidence="2" id="KW-1185">Reference proteome</keyword>
<organism evidence="1 2">
    <name type="scientific">Rhodnius prolixus</name>
    <name type="common">Triatomid bug</name>
    <dbReference type="NCBI Taxonomy" id="13249"/>
    <lineage>
        <taxon>Eukaryota</taxon>
        <taxon>Metazoa</taxon>
        <taxon>Ecdysozoa</taxon>
        <taxon>Arthropoda</taxon>
        <taxon>Hexapoda</taxon>
        <taxon>Insecta</taxon>
        <taxon>Pterygota</taxon>
        <taxon>Neoptera</taxon>
        <taxon>Paraneoptera</taxon>
        <taxon>Hemiptera</taxon>
        <taxon>Heteroptera</taxon>
        <taxon>Panheteroptera</taxon>
        <taxon>Cimicomorpha</taxon>
        <taxon>Reduviidae</taxon>
        <taxon>Triatominae</taxon>
        <taxon>Rhodnius</taxon>
    </lineage>
</organism>
<dbReference type="AlphaFoldDB" id="T1HA64"/>
<dbReference type="EnsemblMetazoa" id="RPRC000918-RA">
    <property type="protein sequence ID" value="RPRC000918-PA"/>
    <property type="gene ID" value="RPRC000918"/>
</dbReference>
<dbReference type="InParanoid" id="T1HA64"/>
<dbReference type="HOGENOM" id="CLU_1770353_0_0_1"/>
<dbReference type="EMBL" id="ACPB03023148">
    <property type="status" value="NOT_ANNOTATED_CDS"/>
    <property type="molecule type" value="Genomic_DNA"/>
</dbReference>
<reference evidence="1" key="1">
    <citation type="submission" date="2015-05" db="UniProtKB">
        <authorList>
            <consortium name="EnsemblMetazoa"/>
        </authorList>
    </citation>
    <scope>IDENTIFICATION</scope>
</reference>